<proteinExistence type="predicted"/>
<accession>A0A250VE95</accession>
<organism evidence="1 2">
    <name type="scientific">Streptomyces olivochromogenes</name>
    <dbReference type="NCBI Taxonomy" id="1963"/>
    <lineage>
        <taxon>Bacteria</taxon>
        <taxon>Bacillati</taxon>
        <taxon>Actinomycetota</taxon>
        <taxon>Actinomycetes</taxon>
        <taxon>Kitasatosporales</taxon>
        <taxon>Streptomycetaceae</taxon>
        <taxon>Streptomyces</taxon>
    </lineage>
</organism>
<evidence type="ECO:0000313" key="2">
    <source>
        <dbReference type="Proteomes" id="UP000217446"/>
    </source>
</evidence>
<protein>
    <submittedName>
        <fullName evidence="1">Uncharacterized protein</fullName>
    </submittedName>
</protein>
<dbReference type="EMBL" id="BDQI01000007">
    <property type="protein sequence ID" value="GAX52394.1"/>
    <property type="molecule type" value="Genomic_DNA"/>
</dbReference>
<dbReference type="AlphaFoldDB" id="A0A250VE95"/>
<keyword evidence="2" id="KW-1185">Reference proteome</keyword>
<dbReference type="InterPro" id="IPR046251">
    <property type="entry name" value="DUF6284"/>
</dbReference>
<comment type="caution">
    <text evidence="1">The sequence shown here is derived from an EMBL/GenBank/DDBJ whole genome shotgun (WGS) entry which is preliminary data.</text>
</comment>
<evidence type="ECO:0000313" key="1">
    <source>
        <dbReference type="EMBL" id="GAX52394.1"/>
    </source>
</evidence>
<sequence length="89" mass="9788">MSHIVTVQEAVTAFADWNEPTDAELDAIESEMPLILADVDLIDAQIIAMDHTPNEVDTRRVRRALARVLTEWRTLANRTADEMAAGGAA</sequence>
<dbReference type="Pfam" id="PF19801">
    <property type="entry name" value="DUF6284"/>
    <property type="match status" value="1"/>
</dbReference>
<reference evidence="2" key="1">
    <citation type="submission" date="2017-05" db="EMBL/GenBank/DDBJ databases">
        <title>Streptomyces olivochromogenes NBRC 3561 whole genome shotgun sequence.</title>
        <authorList>
            <person name="Dohra H."/>
            <person name="Kodani S."/>
        </authorList>
    </citation>
    <scope>NUCLEOTIDE SEQUENCE [LARGE SCALE GENOMIC DNA]</scope>
    <source>
        <strain evidence="2">NBRC 3561</strain>
    </source>
</reference>
<dbReference type="RefSeq" id="WP_067367261.1">
    <property type="nucleotide sequence ID" value="NZ_BDQI01000007.1"/>
</dbReference>
<name>A0A250VE95_STROL</name>
<gene>
    <name evidence="1" type="ORF">SO3561_03908</name>
</gene>
<dbReference type="Proteomes" id="UP000217446">
    <property type="component" value="Unassembled WGS sequence"/>
</dbReference>
<dbReference type="STRING" id="1963.AQJ27_14130"/>